<comment type="pathway">
    <text evidence="8 9">Carbohydrate biosynthesis; gluconeogenesis.</text>
</comment>
<dbReference type="eggNOG" id="COG0149">
    <property type="taxonomic scope" value="Bacteria"/>
</dbReference>
<feature type="binding site" evidence="8">
    <location>
        <begin position="9"/>
        <end position="11"/>
    </location>
    <ligand>
        <name>substrate</name>
    </ligand>
</feature>
<dbReference type="KEGG" id="saga:M5M_16575"/>
<dbReference type="InterPro" id="IPR022896">
    <property type="entry name" value="TrioseP_Isoase_bac/euk"/>
</dbReference>
<dbReference type="Proteomes" id="UP000000466">
    <property type="component" value="Chromosome"/>
</dbReference>
<comment type="function">
    <text evidence="8">Involved in the gluconeogenesis. Catalyzes stereospecifically the conversion of dihydroxyacetone phosphate (DHAP) to D-glyceraldehyde-3-phosphate (G3P).</text>
</comment>
<dbReference type="RefSeq" id="WP_015048598.1">
    <property type="nucleotide sequence ID" value="NC_018868.3"/>
</dbReference>
<dbReference type="NCBIfam" id="TIGR00419">
    <property type="entry name" value="tim"/>
    <property type="match status" value="1"/>
</dbReference>
<dbReference type="OrthoDB" id="9809429at2"/>
<dbReference type="AlphaFoldDB" id="K4KQ98"/>
<dbReference type="InterPro" id="IPR035990">
    <property type="entry name" value="TIM_sf"/>
</dbReference>
<sequence length="245" mass="26198">MREKLVIGNWKMNGSALHIDSFVDALRQKIPADFRAQTLIAPPACYLGYASPRFEEVGIGLCAQDVSAYPVGAYTGEISAGMLLDLGCRFAIVGHSERRSYHGETDAVVAAKVKQALRDGIRPVVCVGEALAQREEGRYEQVIRQQVQAVLQVCEPEVWSDLVFAYEPVWAIGTGQTATPEQAQEAHRFIRSLLGAPGASVSILYGGSVKPENAAAIFSQPDVDGGLIGGASLCAADFKAVFSAI</sequence>
<dbReference type="HOGENOM" id="CLU_024251_2_3_6"/>
<comment type="subcellular location">
    <subcellularLocation>
        <location evidence="8 9">Cytoplasm</location>
    </subcellularLocation>
</comment>
<dbReference type="GO" id="GO:0004807">
    <property type="term" value="F:triose-phosphate isomerase activity"/>
    <property type="evidence" value="ECO:0007669"/>
    <property type="project" value="UniProtKB-UniRule"/>
</dbReference>
<dbReference type="PANTHER" id="PTHR21139">
    <property type="entry name" value="TRIOSEPHOSPHATE ISOMERASE"/>
    <property type="match status" value="1"/>
</dbReference>
<reference evidence="10 11" key="1">
    <citation type="journal article" date="2013" name="Genome Announc.">
        <title>Complete genome sequence of Simiduia agarivorans SA1(T), a marine bacterium able to degrade a variety of polysaccharides.</title>
        <authorList>
            <person name="Lin S.Y."/>
            <person name="Shieh W.Y."/>
            <person name="Chen J.S."/>
            <person name="Tang S.L."/>
        </authorList>
    </citation>
    <scope>NUCLEOTIDE SEQUENCE [LARGE SCALE GENOMIC DNA]</scope>
    <source>
        <strain evidence="11">DSM 21679 / JCM 13881 / BCRC 17597 / SA1</strain>
    </source>
</reference>
<dbReference type="PANTHER" id="PTHR21139:SF42">
    <property type="entry name" value="TRIOSEPHOSPHATE ISOMERASE"/>
    <property type="match status" value="1"/>
</dbReference>
<dbReference type="PROSITE" id="PS51440">
    <property type="entry name" value="TIM_2"/>
    <property type="match status" value="1"/>
</dbReference>
<feature type="active site" description="Electrophile" evidence="8">
    <location>
        <position position="95"/>
    </location>
</feature>
<organism evidence="10 11">
    <name type="scientific">Simiduia agarivorans (strain DSM 21679 / JCM 13881 / BCRC 17597 / SA1)</name>
    <dbReference type="NCBI Taxonomy" id="1117647"/>
    <lineage>
        <taxon>Bacteria</taxon>
        <taxon>Pseudomonadati</taxon>
        <taxon>Pseudomonadota</taxon>
        <taxon>Gammaproteobacteria</taxon>
        <taxon>Cellvibrionales</taxon>
        <taxon>Cellvibrionaceae</taxon>
        <taxon>Simiduia</taxon>
    </lineage>
</organism>
<evidence type="ECO:0000256" key="1">
    <source>
        <dbReference type="ARBA" id="ARBA00004680"/>
    </source>
</evidence>
<dbReference type="EC" id="5.3.1.1" evidence="8 9"/>
<accession>K4KQ98</accession>
<dbReference type="Pfam" id="PF00121">
    <property type="entry name" value="TIM"/>
    <property type="match status" value="1"/>
</dbReference>
<dbReference type="FunFam" id="3.20.20.70:FF:000016">
    <property type="entry name" value="Triosephosphate isomerase"/>
    <property type="match status" value="1"/>
</dbReference>
<evidence type="ECO:0000256" key="8">
    <source>
        <dbReference type="HAMAP-Rule" id="MF_00147"/>
    </source>
</evidence>
<evidence type="ECO:0000313" key="11">
    <source>
        <dbReference type="Proteomes" id="UP000000466"/>
    </source>
</evidence>
<keyword evidence="4 8" id="KW-0312">Gluconeogenesis</keyword>
<evidence type="ECO:0000256" key="3">
    <source>
        <dbReference type="ARBA" id="ARBA00007422"/>
    </source>
</evidence>
<dbReference type="UniPathway" id="UPA00109">
    <property type="reaction ID" value="UER00189"/>
</dbReference>
<dbReference type="GO" id="GO:0006096">
    <property type="term" value="P:glycolytic process"/>
    <property type="evidence" value="ECO:0007669"/>
    <property type="project" value="UniProtKB-UniRule"/>
</dbReference>
<gene>
    <name evidence="8" type="primary">tpiA</name>
    <name evidence="10" type="ordered locus">M5M_16575</name>
</gene>
<dbReference type="EMBL" id="CP003746">
    <property type="protein sequence ID" value="AFV00446.1"/>
    <property type="molecule type" value="Genomic_DNA"/>
</dbReference>
<feature type="binding site" evidence="8">
    <location>
        <begin position="229"/>
        <end position="230"/>
    </location>
    <ligand>
        <name>substrate</name>
    </ligand>
</feature>
<dbReference type="InterPro" id="IPR000652">
    <property type="entry name" value="Triosephosphate_isomerase"/>
</dbReference>
<dbReference type="InterPro" id="IPR020861">
    <property type="entry name" value="Triosephosphate_isomerase_AS"/>
</dbReference>
<comment type="subunit">
    <text evidence="8 9">Homodimer.</text>
</comment>
<comment type="catalytic activity">
    <reaction evidence="8 9">
        <text>D-glyceraldehyde 3-phosphate = dihydroxyacetone phosphate</text>
        <dbReference type="Rhea" id="RHEA:18585"/>
        <dbReference type="ChEBI" id="CHEBI:57642"/>
        <dbReference type="ChEBI" id="CHEBI:59776"/>
        <dbReference type="EC" id="5.3.1.1"/>
    </reaction>
</comment>
<dbReference type="STRING" id="1117647.M5M_16575"/>
<keyword evidence="6 8" id="KW-0324">Glycolysis</keyword>
<evidence type="ECO:0000256" key="9">
    <source>
        <dbReference type="RuleBase" id="RU363013"/>
    </source>
</evidence>
<evidence type="ECO:0000256" key="4">
    <source>
        <dbReference type="ARBA" id="ARBA00022432"/>
    </source>
</evidence>
<dbReference type="UniPathway" id="UPA00138"/>
<dbReference type="GO" id="GO:0019563">
    <property type="term" value="P:glycerol catabolic process"/>
    <property type="evidence" value="ECO:0007669"/>
    <property type="project" value="TreeGrafter"/>
</dbReference>
<feature type="binding site" evidence="8">
    <location>
        <position position="173"/>
    </location>
    <ligand>
        <name>substrate</name>
    </ligand>
</feature>
<evidence type="ECO:0000256" key="6">
    <source>
        <dbReference type="ARBA" id="ARBA00023152"/>
    </source>
</evidence>
<proteinExistence type="inferred from homology"/>
<dbReference type="PROSITE" id="PS00171">
    <property type="entry name" value="TIM_1"/>
    <property type="match status" value="1"/>
</dbReference>
<evidence type="ECO:0000256" key="7">
    <source>
        <dbReference type="ARBA" id="ARBA00023235"/>
    </source>
</evidence>
<dbReference type="GO" id="GO:0006094">
    <property type="term" value="P:gluconeogenesis"/>
    <property type="evidence" value="ECO:0007669"/>
    <property type="project" value="UniProtKB-UniRule"/>
</dbReference>
<dbReference type="SUPFAM" id="SSF51351">
    <property type="entry name" value="Triosephosphate isomerase (TIM)"/>
    <property type="match status" value="1"/>
</dbReference>
<feature type="active site" description="Proton acceptor" evidence="8">
    <location>
        <position position="167"/>
    </location>
</feature>
<comment type="pathway">
    <text evidence="1 8 9">Carbohydrate degradation; glycolysis; D-glyceraldehyde 3-phosphate from glycerone phosphate: step 1/1.</text>
</comment>
<dbReference type="InterPro" id="IPR013785">
    <property type="entry name" value="Aldolase_TIM"/>
</dbReference>
<protein>
    <recommendedName>
        <fullName evidence="8 9">Triosephosphate isomerase</fullName>
        <shortName evidence="8">TIM</shortName>
        <shortName evidence="8">TPI</shortName>
        <ecNumber evidence="8 9">5.3.1.1</ecNumber>
    </recommendedName>
    <alternativeName>
        <fullName evidence="8">Triose-phosphate isomerase</fullName>
    </alternativeName>
</protein>
<dbReference type="Gene3D" id="3.20.20.70">
    <property type="entry name" value="Aldolase class I"/>
    <property type="match status" value="1"/>
</dbReference>
<comment type="similarity">
    <text evidence="3 8 9">Belongs to the triosephosphate isomerase family.</text>
</comment>
<dbReference type="CDD" id="cd00311">
    <property type="entry name" value="TIM"/>
    <property type="match status" value="1"/>
</dbReference>
<feature type="binding site" evidence="8">
    <location>
        <position position="208"/>
    </location>
    <ligand>
        <name>substrate</name>
    </ligand>
</feature>
<evidence type="ECO:0000256" key="2">
    <source>
        <dbReference type="ARBA" id="ARBA00004939"/>
    </source>
</evidence>
<dbReference type="GO" id="GO:0046166">
    <property type="term" value="P:glyceraldehyde-3-phosphate biosynthetic process"/>
    <property type="evidence" value="ECO:0007669"/>
    <property type="project" value="TreeGrafter"/>
</dbReference>
<comment type="pathway">
    <text evidence="2">Carbohydrate metabolism; erythritol degradation.</text>
</comment>
<evidence type="ECO:0000256" key="5">
    <source>
        <dbReference type="ARBA" id="ARBA00022490"/>
    </source>
</evidence>
<keyword evidence="5 8" id="KW-0963">Cytoplasm</keyword>
<keyword evidence="11" id="KW-1185">Reference proteome</keyword>
<keyword evidence="7 8" id="KW-0413">Isomerase</keyword>
<dbReference type="GO" id="GO:0005829">
    <property type="term" value="C:cytosol"/>
    <property type="evidence" value="ECO:0007669"/>
    <property type="project" value="TreeGrafter"/>
</dbReference>
<dbReference type="HAMAP" id="MF_00147_B">
    <property type="entry name" value="TIM_B"/>
    <property type="match status" value="1"/>
</dbReference>
<evidence type="ECO:0000313" key="10">
    <source>
        <dbReference type="EMBL" id="AFV00446.1"/>
    </source>
</evidence>
<name>K4KQ98_SIMAS</name>